<dbReference type="InterPro" id="IPR000644">
    <property type="entry name" value="CBS_dom"/>
</dbReference>
<comment type="subunit">
    <text evidence="7">The complex is probably composed of two ATP-binding proteins, two transmembrane proteins and a solute-binding protein.</text>
</comment>
<dbReference type="InterPro" id="IPR003593">
    <property type="entry name" value="AAA+_ATPase"/>
</dbReference>
<feature type="domain" description="ABC transporter" evidence="8">
    <location>
        <begin position="7"/>
        <end position="267"/>
    </location>
</feature>
<evidence type="ECO:0000313" key="11">
    <source>
        <dbReference type="Proteomes" id="UP001058461"/>
    </source>
</evidence>
<evidence type="ECO:0000313" key="10">
    <source>
        <dbReference type="EMBL" id="UTW13055.1"/>
    </source>
</evidence>
<dbReference type="PROSITE" id="PS51371">
    <property type="entry name" value="CBS"/>
    <property type="match status" value="1"/>
</dbReference>
<proteinExistence type="inferred from homology"/>
<dbReference type="Gene3D" id="3.40.50.300">
    <property type="entry name" value="P-loop containing nucleotide triphosphate hydrolases"/>
    <property type="match status" value="1"/>
</dbReference>
<dbReference type="CDD" id="cd03294">
    <property type="entry name" value="ABC_Pro_Gly_Betaine"/>
    <property type="match status" value="1"/>
</dbReference>
<evidence type="ECO:0000256" key="2">
    <source>
        <dbReference type="ARBA" id="ARBA00022448"/>
    </source>
</evidence>
<name>A0ABY5HPE6_9GAMM</name>
<dbReference type="SMART" id="SM00382">
    <property type="entry name" value="AAA"/>
    <property type="match status" value="1"/>
</dbReference>
<sequence length="355" mass="38985">MTTNYKIEIRNIYKVFGENPSGTMEQIRGGASKGDILANTGHVVGLNDVSLAIESGHIHVIMGLSGSGKSTLIRHFNRLIDPTSGQVVVDGENVLEYSKQQLEHFRRNKISMVFQRFGLLPHETVLENAAFGLKVQGVPKAERETRARHWLEQVGLAGVEEHYPSQLSGGMQQRVGLARALVNDPDILLMDEAFSALDPMIKCEMQDQLLELQRKLKKTIVFISHDLDEALKIGDRISILKDGELVQDGTPSDILMRPANDYVEAFISGVNRSKAIRVSHLLRSVASARVSGDESYSPQSVDVSSAAMLGQSIEDVMPLLMNGAHSVPVVNEAKSLVGYLDKSEVIAALYRTSKV</sequence>
<dbReference type="InterPro" id="IPR027417">
    <property type="entry name" value="P-loop_NTPase"/>
</dbReference>
<dbReference type="InterPro" id="IPR003439">
    <property type="entry name" value="ABC_transporter-like_ATP-bd"/>
</dbReference>
<feature type="domain" description="CBS" evidence="9">
    <location>
        <begin position="296"/>
        <end position="355"/>
    </location>
</feature>
<reference evidence="10" key="1">
    <citation type="submission" date="2021-04" db="EMBL/GenBank/DDBJ databases">
        <title>Oceanospirillales bacteria with DddD are important DMSP degraders in coastal seawater.</title>
        <authorList>
            <person name="Liu J."/>
        </authorList>
    </citation>
    <scope>NUCLEOTIDE SEQUENCE</scope>
    <source>
        <strain evidence="10">D13-1</strain>
    </source>
</reference>
<keyword evidence="7" id="KW-0472">Membrane</keyword>
<dbReference type="RefSeq" id="WP_255855218.1">
    <property type="nucleotide sequence ID" value="NZ_CP073347.1"/>
</dbReference>
<comment type="subcellular location">
    <subcellularLocation>
        <location evidence="7">Cell inner membrane</location>
        <topology evidence="7">Peripheral membrane protein</topology>
    </subcellularLocation>
</comment>
<organism evidence="10 11">
    <name type="scientific">Marinobacterium rhizophilum</name>
    <dbReference type="NCBI Taxonomy" id="420402"/>
    <lineage>
        <taxon>Bacteria</taxon>
        <taxon>Pseudomonadati</taxon>
        <taxon>Pseudomonadota</taxon>
        <taxon>Gammaproteobacteria</taxon>
        <taxon>Oceanospirillales</taxon>
        <taxon>Oceanospirillaceae</taxon>
        <taxon>Marinobacterium</taxon>
    </lineage>
</organism>
<evidence type="ECO:0000259" key="9">
    <source>
        <dbReference type="PROSITE" id="PS51371"/>
    </source>
</evidence>
<keyword evidence="7" id="KW-1003">Cell membrane</keyword>
<comment type="similarity">
    <text evidence="1 7">Belongs to the ABC transporter superfamily.</text>
</comment>
<dbReference type="InterPro" id="IPR051921">
    <property type="entry name" value="ABC_osmolyte_uptake_ATP-bind"/>
</dbReference>
<keyword evidence="5" id="KW-0029">Amino-acid transport</keyword>
<dbReference type="PANTHER" id="PTHR43869">
    <property type="entry name" value="GLYCINE BETAINE/PROLINE BETAINE TRANSPORT SYSTEM ATP-BINDING PROTEIN PROV"/>
    <property type="match status" value="1"/>
</dbReference>
<keyword evidence="4 7" id="KW-0067">ATP-binding</keyword>
<evidence type="ECO:0000256" key="5">
    <source>
        <dbReference type="ARBA" id="ARBA00022970"/>
    </source>
</evidence>
<evidence type="ECO:0000256" key="6">
    <source>
        <dbReference type="PROSITE-ProRule" id="PRU00703"/>
    </source>
</evidence>
<dbReference type="PANTHER" id="PTHR43869:SF1">
    <property type="entry name" value="GLYCINE BETAINE_PROLINE BETAINE TRANSPORT SYSTEM ATP-BINDING PROTEIN PROV"/>
    <property type="match status" value="1"/>
</dbReference>
<dbReference type="PROSITE" id="PS00211">
    <property type="entry name" value="ABC_TRANSPORTER_1"/>
    <property type="match status" value="1"/>
</dbReference>
<dbReference type="InterPro" id="IPR005892">
    <property type="entry name" value="Gly-betaine_transp_ATP-bd"/>
</dbReference>
<dbReference type="GO" id="GO:0005524">
    <property type="term" value="F:ATP binding"/>
    <property type="evidence" value="ECO:0007669"/>
    <property type="project" value="UniProtKB-KW"/>
</dbReference>
<dbReference type="SUPFAM" id="SSF52540">
    <property type="entry name" value="P-loop containing nucleoside triphosphate hydrolases"/>
    <property type="match status" value="1"/>
</dbReference>
<gene>
    <name evidence="10" type="ORF">KDW95_05175</name>
</gene>
<accession>A0ABY5HPE6</accession>
<dbReference type="Proteomes" id="UP001058461">
    <property type="component" value="Chromosome"/>
</dbReference>
<evidence type="ECO:0000259" key="8">
    <source>
        <dbReference type="PROSITE" id="PS50893"/>
    </source>
</evidence>
<protein>
    <recommendedName>
        <fullName evidence="7">Quaternary amine transport ATP-binding protein</fullName>
        <ecNumber evidence="7">7.6.2.9</ecNumber>
    </recommendedName>
</protein>
<dbReference type="NCBIfam" id="TIGR01186">
    <property type="entry name" value="proV"/>
    <property type="match status" value="1"/>
</dbReference>
<dbReference type="EMBL" id="CP073347">
    <property type="protein sequence ID" value="UTW13055.1"/>
    <property type="molecule type" value="Genomic_DNA"/>
</dbReference>
<keyword evidence="11" id="KW-1185">Reference proteome</keyword>
<keyword evidence="6" id="KW-0129">CBS domain</keyword>
<evidence type="ECO:0000256" key="1">
    <source>
        <dbReference type="ARBA" id="ARBA00005417"/>
    </source>
</evidence>
<dbReference type="Pfam" id="PF00005">
    <property type="entry name" value="ABC_tran"/>
    <property type="match status" value="1"/>
</dbReference>
<evidence type="ECO:0000256" key="3">
    <source>
        <dbReference type="ARBA" id="ARBA00022741"/>
    </source>
</evidence>
<comment type="catalytic activity">
    <reaction evidence="7">
        <text>a quaternary ammonium(out) + ATP + H2O = a quaternary ammonium(in) + ADP + phosphate + H(+)</text>
        <dbReference type="Rhea" id="RHEA:11036"/>
        <dbReference type="ChEBI" id="CHEBI:15377"/>
        <dbReference type="ChEBI" id="CHEBI:15378"/>
        <dbReference type="ChEBI" id="CHEBI:30616"/>
        <dbReference type="ChEBI" id="CHEBI:35267"/>
        <dbReference type="ChEBI" id="CHEBI:43474"/>
        <dbReference type="ChEBI" id="CHEBI:456216"/>
    </reaction>
</comment>
<keyword evidence="7" id="KW-0997">Cell inner membrane</keyword>
<keyword evidence="2 7" id="KW-0813">Transport</keyword>
<evidence type="ECO:0000256" key="7">
    <source>
        <dbReference type="RuleBase" id="RU369116"/>
    </source>
</evidence>
<dbReference type="InterPro" id="IPR017871">
    <property type="entry name" value="ABC_transporter-like_CS"/>
</dbReference>
<dbReference type="PROSITE" id="PS50893">
    <property type="entry name" value="ABC_TRANSPORTER_2"/>
    <property type="match status" value="1"/>
</dbReference>
<evidence type="ECO:0000256" key="4">
    <source>
        <dbReference type="ARBA" id="ARBA00022840"/>
    </source>
</evidence>
<keyword evidence="3 7" id="KW-0547">Nucleotide-binding</keyword>
<dbReference type="EC" id="7.6.2.9" evidence="7"/>